<feature type="compositionally biased region" description="Low complexity" evidence="1">
    <location>
        <begin position="68"/>
        <end position="82"/>
    </location>
</feature>
<feature type="region of interest" description="Disordered" evidence="1">
    <location>
        <begin position="49"/>
        <end position="95"/>
    </location>
</feature>
<feature type="compositionally biased region" description="Polar residues" evidence="1">
    <location>
        <begin position="171"/>
        <end position="184"/>
    </location>
</feature>
<comment type="caution">
    <text evidence="2">The sequence shown here is derived from an EMBL/GenBank/DDBJ whole genome shotgun (WGS) entry which is preliminary data.</text>
</comment>
<evidence type="ECO:0000313" key="2">
    <source>
        <dbReference type="EMBL" id="GGU98560.1"/>
    </source>
</evidence>
<feature type="compositionally biased region" description="Polar residues" evidence="1">
    <location>
        <begin position="120"/>
        <end position="130"/>
    </location>
</feature>
<dbReference type="Proteomes" id="UP000654471">
    <property type="component" value="Unassembled WGS sequence"/>
</dbReference>
<keyword evidence="3" id="KW-1185">Reference proteome</keyword>
<feature type="region of interest" description="Disordered" evidence="1">
    <location>
        <begin position="120"/>
        <end position="257"/>
    </location>
</feature>
<organism evidence="2 3">
    <name type="scientific">Streptomyces albospinus</name>
    <dbReference type="NCBI Taxonomy" id="285515"/>
    <lineage>
        <taxon>Bacteria</taxon>
        <taxon>Bacillati</taxon>
        <taxon>Actinomycetota</taxon>
        <taxon>Actinomycetes</taxon>
        <taxon>Kitasatosporales</taxon>
        <taxon>Streptomycetaceae</taxon>
        <taxon>Streptomyces</taxon>
    </lineage>
</organism>
<name>A0ABQ2VQG9_9ACTN</name>
<evidence type="ECO:0000256" key="1">
    <source>
        <dbReference type="SAM" id="MobiDB-lite"/>
    </source>
</evidence>
<feature type="compositionally biased region" description="Low complexity" evidence="1">
    <location>
        <begin position="219"/>
        <end position="257"/>
    </location>
</feature>
<protein>
    <submittedName>
        <fullName evidence="2">Uncharacterized protein</fullName>
    </submittedName>
</protein>
<proteinExistence type="predicted"/>
<feature type="compositionally biased region" description="Low complexity" evidence="1">
    <location>
        <begin position="146"/>
        <end position="159"/>
    </location>
</feature>
<accession>A0ABQ2VQG9</accession>
<feature type="compositionally biased region" description="Basic and acidic residues" evidence="1">
    <location>
        <begin position="57"/>
        <end position="67"/>
    </location>
</feature>
<evidence type="ECO:0000313" key="3">
    <source>
        <dbReference type="Proteomes" id="UP000654471"/>
    </source>
</evidence>
<dbReference type="EMBL" id="BMRP01000060">
    <property type="protein sequence ID" value="GGU98560.1"/>
    <property type="molecule type" value="Genomic_DNA"/>
</dbReference>
<sequence length="270" mass="26834">MDYCSSCSRILNGALVCPGCGAYAPDIAPPAHGRHAAVAAPAAWDAWHAAGSAAPGRDQEAEPHDFDTAPTADATASIGQGRAARRRQLARWKKHRRRAAAATAVALVGGGLTVSLLQNKPSASHTQAATTPEPERGSVPGTTTLASAPGADPGAQAAQHHGTRPPATAGRDQNTAATPPSATTFRHPGSVAMAHPTAAPRTMSHTAPASAGRPHVDHAAAAPTAPAATTPSGTGSTSPTHPAPTASTPPTAQPTAPTNVCLLGIVCVGS</sequence>
<reference evidence="3" key="1">
    <citation type="journal article" date="2019" name="Int. J. Syst. Evol. Microbiol.">
        <title>The Global Catalogue of Microorganisms (GCM) 10K type strain sequencing project: providing services to taxonomists for standard genome sequencing and annotation.</title>
        <authorList>
            <consortium name="The Broad Institute Genomics Platform"/>
            <consortium name="The Broad Institute Genome Sequencing Center for Infectious Disease"/>
            <person name="Wu L."/>
            <person name="Ma J."/>
        </authorList>
    </citation>
    <scope>NUCLEOTIDE SEQUENCE [LARGE SCALE GENOMIC DNA]</scope>
    <source>
        <strain evidence="3">JCM 3399</strain>
    </source>
</reference>
<gene>
    <name evidence="2" type="ORF">GCM10010211_77330</name>
</gene>
<feature type="compositionally biased region" description="Basic residues" evidence="1">
    <location>
        <begin position="83"/>
        <end position="95"/>
    </location>
</feature>